<dbReference type="EMBL" id="AP018203">
    <property type="protein sequence ID" value="BAY53221.1"/>
    <property type="molecule type" value="Genomic_DNA"/>
</dbReference>
<organism evidence="1 2">
    <name type="scientific">Leptolyngbya boryana NIES-2135</name>
    <dbReference type="NCBI Taxonomy" id="1973484"/>
    <lineage>
        <taxon>Bacteria</taxon>
        <taxon>Bacillati</taxon>
        <taxon>Cyanobacteriota</taxon>
        <taxon>Cyanophyceae</taxon>
        <taxon>Leptolyngbyales</taxon>
        <taxon>Leptolyngbyaceae</taxon>
        <taxon>Leptolyngbya group</taxon>
        <taxon>Leptolyngbya</taxon>
    </lineage>
</organism>
<keyword evidence="2" id="KW-1185">Reference proteome</keyword>
<evidence type="ECO:0000313" key="1">
    <source>
        <dbReference type="EMBL" id="BAY53221.1"/>
    </source>
</evidence>
<name>A0A1Z4J925_LEPBY</name>
<dbReference type="PANTHER" id="PTHR37310:SF1">
    <property type="entry name" value="CYTOPLASMIC PROTEIN"/>
    <property type="match status" value="1"/>
</dbReference>
<dbReference type="Gene3D" id="1.20.1270.360">
    <property type="match status" value="1"/>
</dbReference>
<dbReference type="Proteomes" id="UP000217895">
    <property type="component" value="Chromosome"/>
</dbReference>
<gene>
    <name evidence="1" type="ORF">NIES2135_00230</name>
</gene>
<evidence type="ECO:0000313" key="2">
    <source>
        <dbReference type="Proteomes" id="UP000217895"/>
    </source>
</evidence>
<evidence type="ECO:0008006" key="3">
    <source>
        <dbReference type="Google" id="ProtNLM"/>
    </source>
</evidence>
<dbReference type="InterPro" id="IPR005560">
    <property type="entry name" value="Csp_YhjQ"/>
</dbReference>
<accession>A0A1Z4J925</accession>
<dbReference type="PANTHER" id="PTHR37310">
    <property type="entry name" value="CYTOPLASMIC PROTEIN-RELATED"/>
    <property type="match status" value="1"/>
</dbReference>
<dbReference type="Pfam" id="PF03860">
    <property type="entry name" value="Csp"/>
    <property type="match status" value="1"/>
</dbReference>
<reference evidence="1 2" key="1">
    <citation type="submission" date="2017-06" db="EMBL/GenBank/DDBJ databases">
        <title>Genome sequencing of cyanobaciteial culture collection at National Institute for Environmental Studies (NIES).</title>
        <authorList>
            <person name="Hirose Y."/>
            <person name="Shimura Y."/>
            <person name="Fujisawa T."/>
            <person name="Nakamura Y."/>
            <person name="Kawachi M."/>
        </authorList>
    </citation>
    <scope>NUCLEOTIDE SEQUENCE [LARGE SCALE GENOMIC DNA]</scope>
    <source>
        <strain evidence="1 2">NIES-2135</strain>
    </source>
</reference>
<proteinExistence type="predicted"/>
<sequence length="133" mass="14901">MTQSMSLEMQRGLQALTTCKKTCTTTLSYYLHSNTQDRDLSLMCLLRDCAEMCLMSTNLMIDGSEFMGRTFLICAEMCDRCAAACEIYSDDPQMMACAEACHACSQYCSSMGRLSSAYFRRPNFDTFEALVAS</sequence>
<protein>
    <recommendedName>
        <fullName evidence="3">Ferredoxin</fullName>
    </recommendedName>
</protein>
<dbReference type="AlphaFoldDB" id="A0A1Z4J925"/>